<evidence type="ECO:0000313" key="1">
    <source>
        <dbReference type="EMBL" id="WMV42487.1"/>
    </source>
</evidence>
<accession>A0AAF0UAP0</accession>
<organism evidence="1 2">
    <name type="scientific">Solanum verrucosum</name>
    <dbReference type="NCBI Taxonomy" id="315347"/>
    <lineage>
        <taxon>Eukaryota</taxon>
        <taxon>Viridiplantae</taxon>
        <taxon>Streptophyta</taxon>
        <taxon>Embryophyta</taxon>
        <taxon>Tracheophyta</taxon>
        <taxon>Spermatophyta</taxon>
        <taxon>Magnoliopsida</taxon>
        <taxon>eudicotyledons</taxon>
        <taxon>Gunneridae</taxon>
        <taxon>Pentapetalae</taxon>
        <taxon>asterids</taxon>
        <taxon>lamiids</taxon>
        <taxon>Solanales</taxon>
        <taxon>Solanaceae</taxon>
        <taxon>Solanoideae</taxon>
        <taxon>Solaneae</taxon>
        <taxon>Solanum</taxon>
    </lineage>
</organism>
<dbReference type="EMBL" id="CP133619">
    <property type="protein sequence ID" value="WMV42487.1"/>
    <property type="molecule type" value="Genomic_DNA"/>
</dbReference>
<evidence type="ECO:0000313" key="2">
    <source>
        <dbReference type="Proteomes" id="UP001234989"/>
    </source>
</evidence>
<dbReference type="Proteomes" id="UP001234989">
    <property type="component" value="Chromosome 8"/>
</dbReference>
<name>A0AAF0UAP0_SOLVR</name>
<keyword evidence="2" id="KW-1185">Reference proteome</keyword>
<dbReference type="AlphaFoldDB" id="A0AAF0UAP0"/>
<proteinExistence type="predicted"/>
<feature type="non-terminal residue" evidence="1">
    <location>
        <position position="1"/>
    </location>
</feature>
<gene>
    <name evidence="1" type="ORF">MTR67_035872</name>
</gene>
<sequence>LSLFKQPNFQRGYLSHTNSESRKLGGIGNIIPRYFLPYLEVHLNHPELGVMAV</sequence>
<protein>
    <submittedName>
        <fullName evidence="1">Uncharacterized protein</fullName>
    </submittedName>
</protein>
<reference evidence="1" key="1">
    <citation type="submission" date="2023-08" db="EMBL/GenBank/DDBJ databases">
        <title>A de novo genome assembly of Solanum verrucosum Schlechtendal, a Mexican diploid species geographically isolated from the other diploid A-genome species in potato relatives.</title>
        <authorList>
            <person name="Hosaka K."/>
        </authorList>
    </citation>
    <scope>NUCLEOTIDE SEQUENCE</scope>
    <source>
        <tissue evidence="1">Young leaves</tissue>
    </source>
</reference>